<evidence type="ECO:0000313" key="5">
    <source>
        <dbReference type="EMBL" id="SFE76608.1"/>
    </source>
</evidence>
<accession>A0A1I2D7W3</accession>
<dbReference type="PROSITE" id="PS01124">
    <property type="entry name" value="HTH_ARAC_FAMILY_2"/>
    <property type="match status" value="1"/>
</dbReference>
<dbReference type="PANTHER" id="PTHR47894">
    <property type="entry name" value="HTH-TYPE TRANSCRIPTIONAL REGULATOR GADX"/>
    <property type="match status" value="1"/>
</dbReference>
<dbReference type="GO" id="GO:0000976">
    <property type="term" value="F:transcription cis-regulatory region binding"/>
    <property type="evidence" value="ECO:0007669"/>
    <property type="project" value="TreeGrafter"/>
</dbReference>
<organism evidence="5 6">
    <name type="scientific">Nannocystis exedens</name>
    <dbReference type="NCBI Taxonomy" id="54"/>
    <lineage>
        <taxon>Bacteria</taxon>
        <taxon>Pseudomonadati</taxon>
        <taxon>Myxococcota</taxon>
        <taxon>Polyangia</taxon>
        <taxon>Nannocystales</taxon>
        <taxon>Nannocystaceae</taxon>
        <taxon>Nannocystis</taxon>
    </lineage>
</organism>
<dbReference type="InterPro" id="IPR032687">
    <property type="entry name" value="AraC-type_N"/>
</dbReference>
<dbReference type="EMBL" id="FOMX01000019">
    <property type="protein sequence ID" value="SFE76608.1"/>
    <property type="molecule type" value="Genomic_DNA"/>
</dbReference>
<dbReference type="Pfam" id="PF12625">
    <property type="entry name" value="Arabinose_bd"/>
    <property type="match status" value="1"/>
</dbReference>
<dbReference type="Proteomes" id="UP000199400">
    <property type="component" value="Unassembled WGS sequence"/>
</dbReference>
<reference evidence="6" key="1">
    <citation type="submission" date="2016-10" db="EMBL/GenBank/DDBJ databases">
        <authorList>
            <person name="Varghese N."/>
            <person name="Submissions S."/>
        </authorList>
    </citation>
    <scope>NUCLEOTIDE SEQUENCE [LARGE SCALE GENOMIC DNA]</scope>
    <source>
        <strain evidence="6">ATCC 25963</strain>
    </source>
</reference>
<evidence type="ECO:0000259" key="4">
    <source>
        <dbReference type="PROSITE" id="PS01124"/>
    </source>
</evidence>
<keyword evidence="3" id="KW-0804">Transcription</keyword>
<proteinExistence type="predicted"/>
<dbReference type="SUPFAM" id="SSF46689">
    <property type="entry name" value="Homeodomain-like"/>
    <property type="match status" value="1"/>
</dbReference>
<gene>
    <name evidence="5" type="ORF">SAMN02745121_05442</name>
</gene>
<dbReference type="Gene3D" id="1.10.10.60">
    <property type="entry name" value="Homeodomain-like"/>
    <property type="match status" value="1"/>
</dbReference>
<evidence type="ECO:0000313" key="6">
    <source>
        <dbReference type="Proteomes" id="UP000199400"/>
    </source>
</evidence>
<dbReference type="SMART" id="SM00342">
    <property type="entry name" value="HTH_ARAC"/>
    <property type="match status" value="1"/>
</dbReference>
<dbReference type="AlphaFoldDB" id="A0A1I2D7W3"/>
<sequence>MASPSVLAAMTTQVLAAAQSLGADVTAIVREAAIEPELLQDPDARVPLEQHLKMWEILSRRGDGLQIGARIGIAALGVIGYAMQHEATVGDALAWQQRVGAVLYPGLVPQLERRADAAGDYVVFVRAMVPAFARLREPILAQAASIVTMMRAVAGAAVRLAFVTLPLARPADPREVEAYFACPVAWDAPLLQLGFDAAVLAVPLPRADPQLFGYLARRAEAMLSPTPSPADASWADRVRREIGAALAEGEPRLQAVAKRLAVSERTLHRRLLDEQTNFAGLVEEARHARALQLLADRSLSASEVAVLLGYAEPAAFFRAFKRWTGETPQGWRRRGETG</sequence>
<dbReference type="RefSeq" id="WP_170135813.1">
    <property type="nucleotide sequence ID" value="NZ_FOMX01000019.1"/>
</dbReference>
<keyword evidence="2 5" id="KW-0238">DNA-binding</keyword>
<dbReference type="GO" id="GO:0005829">
    <property type="term" value="C:cytosol"/>
    <property type="evidence" value="ECO:0007669"/>
    <property type="project" value="TreeGrafter"/>
</dbReference>
<feature type="domain" description="HTH araC/xylS-type" evidence="4">
    <location>
        <begin position="236"/>
        <end position="334"/>
    </location>
</feature>
<dbReference type="PANTHER" id="PTHR47894:SF1">
    <property type="entry name" value="HTH-TYPE TRANSCRIPTIONAL REGULATOR VQSM"/>
    <property type="match status" value="1"/>
</dbReference>
<dbReference type="InterPro" id="IPR009057">
    <property type="entry name" value="Homeodomain-like_sf"/>
</dbReference>
<evidence type="ECO:0000256" key="3">
    <source>
        <dbReference type="ARBA" id="ARBA00023163"/>
    </source>
</evidence>
<evidence type="ECO:0000256" key="1">
    <source>
        <dbReference type="ARBA" id="ARBA00023015"/>
    </source>
</evidence>
<dbReference type="GO" id="GO:0003700">
    <property type="term" value="F:DNA-binding transcription factor activity"/>
    <property type="evidence" value="ECO:0007669"/>
    <property type="project" value="InterPro"/>
</dbReference>
<dbReference type="STRING" id="54.SAMN02745121_05442"/>
<dbReference type="Pfam" id="PF12833">
    <property type="entry name" value="HTH_18"/>
    <property type="match status" value="1"/>
</dbReference>
<keyword evidence="1" id="KW-0805">Transcription regulation</keyword>
<dbReference type="InterPro" id="IPR018060">
    <property type="entry name" value="HTH_AraC"/>
</dbReference>
<name>A0A1I2D7W3_9BACT</name>
<keyword evidence="6" id="KW-1185">Reference proteome</keyword>
<evidence type="ECO:0000256" key="2">
    <source>
        <dbReference type="ARBA" id="ARBA00023125"/>
    </source>
</evidence>
<protein>
    <submittedName>
        <fullName evidence="5">AraC-type DNA-binding protein</fullName>
    </submittedName>
</protein>